<protein>
    <submittedName>
        <fullName evidence="9">Peptidase family M48</fullName>
    </submittedName>
</protein>
<dbReference type="GO" id="GO:0004222">
    <property type="term" value="F:metalloendopeptidase activity"/>
    <property type="evidence" value="ECO:0007669"/>
    <property type="project" value="InterPro"/>
</dbReference>
<keyword evidence="1 6" id="KW-0645">Protease</keyword>
<keyword evidence="10" id="KW-1185">Reference proteome</keyword>
<evidence type="ECO:0000256" key="4">
    <source>
        <dbReference type="ARBA" id="ARBA00022833"/>
    </source>
</evidence>
<dbReference type="GO" id="GO:0046872">
    <property type="term" value="F:metal ion binding"/>
    <property type="evidence" value="ECO:0007669"/>
    <property type="project" value="UniProtKB-KW"/>
</dbReference>
<dbReference type="InterPro" id="IPR001915">
    <property type="entry name" value="Peptidase_M48"/>
</dbReference>
<dbReference type="PANTHER" id="PTHR22726:SF1">
    <property type="entry name" value="METALLOENDOPEPTIDASE OMA1, MITOCHONDRIAL"/>
    <property type="match status" value="1"/>
</dbReference>
<keyword evidence="7" id="KW-0732">Signal</keyword>
<accession>H9ULT4</accession>
<organism evidence="9 10">
    <name type="scientific">Spirochaeta africana (strain ATCC 700263 / DSM 8902 / Z-7692)</name>
    <dbReference type="NCBI Taxonomy" id="889378"/>
    <lineage>
        <taxon>Bacteria</taxon>
        <taxon>Pseudomonadati</taxon>
        <taxon>Spirochaetota</taxon>
        <taxon>Spirochaetia</taxon>
        <taxon>Spirochaetales</taxon>
        <taxon>Spirochaetaceae</taxon>
        <taxon>Spirochaeta</taxon>
    </lineage>
</organism>
<evidence type="ECO:0000256" key="7">
    <source>
        <dbReference type="SAM" id="SignalP"/>
    </source>
</evidence>
<dbReference type="RefSeq" id="WP_014456459.1">
    <property type="nucleotide sequence ID" value="NC_017098.1"/>
</dbReference>
<dbReference type="Gene3D" id="3.30.2010.10">
    <property type="entry name" value="Metalloproteases ('zincins'), catalytic domain"/>
    <property type="match status" value="1"/>
</dbReference>
<feature type="signal peptide" evidence="7">
    <location>
        <begin position="1"/>
        <end position="28"/>
    </location>
</feature>
<dbReference type="PATRIC" id="fig|889378.3.peg.2422"/>
<keyword evidence="5 6" id="KW-0482">Metalloprotease</keyword>
<dbReference type="EMBL" id="CP003282">
    <property type="protein sequence ID" value="AFG38477.1"/>
    <property type="molecule type" value="Genomic_DNA"/>
</dbReference>
<dbReference type="PANTHER" id="PTHR22726">
    <property type="entry name" value="METALLOENDOPEPTIDASE OMA1"/>
    <property type="match status" value="1"/>
</dbReference>
<dbReference type="STRING" id="889378.Spiaf_2446"/>
<keyword evidence="4 6" id="KW-0862">Zinc</keyword>
<dbReference type="OrthoDB" id="9810445at2"/>
<dbReference type="Pfam" id="PF01435">
    <property type="entry name" value="Peptidase_M48"/>
    <property type="match status" value="1"/>
</dbReference>
<sequence length="304" mass="33610">MTINRTMQIVLASAGLCCLFLLPACTTATDIGTRVGQAAGVLDARQAEGIRRTAERTERSFEDFTPEQEYFLGRSVAAQVLDRYPVYDDEQTNGYISLIGQSLAVFSDRPDIFAGYSFQILDSEELNAFATPGGHVFVTLGMLRLARNEDEVAAILAHEIAHITEAHGLQSIRTARITGALTSAAITGVYLTGSREVAELTDIFSDSIDDMSRTLFTSGYSRTSEREADRIAVTILRRAGYSPHALVTLLQHMGEHWNPQGRGYARTHPSPLDRMQDVQDVLDDEDPRIPEQRIARFQHYLGGL</sequence>
<reference evidence="10" key="1">
    <citation type="journal article" date="2013" name="Stand. Genomic Sci.">
        <title>Complete genome sequence of the halophilic bacterium Spirochaeta africana type strain (Z-7692(T)) from the alkaline Lake Magadi in the East African Rift.</title>
        <authorList>
            <person name="Liolos K."/>
            <person name="Abt B."/>
            <person name="Scheuner C."/>
            <person name="Teshima H."/>
            <person name="Held B."/>
            <person name="Lapidus A."/>
            <person name="Nolan M."/>
            <person name="Lucas S."/>
            <person name="Deshpande S."/>
            <person name="Cheng J.F."/>
            <person name="Tapia R."/>
            <person name="Goodwin L.A."/>
            <person name="Pitluck S."/>
            <person name="Pagani I."/>
            <person name="Ivanova N."/>
            <person name="Mavromatis K."/>
            <person name="Mikhailova N."/>
            <person name="Huntemann M."/>
            <person name="Pati A."/>
            <person name="Chen A."/>
            <person name="Palaniappan K."/>
            <person name="Land M."/>
            <person name="Rohde M."/>
            <person name="Tindall B.J."/>
            <person name="Detter J.C."/>
            <person name="Goker M."/>
            <person name="Bristow J."/>
            <person name="Eisen J.A."/>
            <person name="Markowitz V."/>
            <person name="Hugenholtz P."/>
            <person name="Woyke T."/>
            <person name="Klenk H.P."/>
            <person name="Kyrpides N.C."/>
        </authorList>
    </citation>
    <scope>NUCLEOTIDE SEQUENCE</scope>
    <source>
        <strain evidence="10">ATCC 700263 / DSM 8902 / Z-7692</strain>
    </source>
</reference>
<dbReference type="GO" id="GO:0051603">
    <property type="term" value="P:proteolysis involved in protein catabolic process"/>
    <property type="evidence" value="ECO:0007669"/>
    <property type="project" value="TreeGrafter"/>
</dbReference>
<gene>
    <name evidence="9" type="ordered locus">Spiaf_2446</name>
</gene>
<name>H9ULT4_SPIAZ</name>
<keyword evidence="2" id="KW-0479">Metal-binding</keyword>
<proteinExistence type="inferred from homology"/>
<evidence type="ECO:0000256" key="6">
    <source>
        <dbReference type="RuleBase" id="RU003983"/>
    </source>
</evidence>
<dbReference type="KEGG" id="sfc:Spiaf_2446"/>
<comment type="similarity">
    <text evidence="6">Belongs to the peptidase M48 family.</text>
</comment>
<feature type="domain" description="Peptidase M48" evidence="8">
    <location>
        <begin position="91"/>
        <end position="280"/>
    </location>
</feature>
<dbReference type="Proteomes" id="UP000007383">
    <property type="component" value="Chromosome"/>
</dbReference>
<dbReference type="HOGENOM" id="CLU_029002_5_2_12"/>
<evidence type="ECO:0000256" key="5">
    <source>
        <dbReference type="ARBA" id="ARBA00023049"/>
    </source>
</evidence>
<dbReference type="AlphaFoldDB" id="H9ULT4"/>
<comment type="cofactor">
    <cofactor evidence="6">
        <name>Zn(2+)</name>
        <dbReference type="ChEBI" id="CHEBI:29105"/>
    </cofactor>
    <text evidence="6">Binds 1 zinc ion per subunit.</text>
</comment>
<evidence type="ECO:0000313" key="9">
    <source>
        <dbReference type="EMBL" id="AFG38477.1"/>
    </source>
</evidence>
<keyword evidence="3 6" id="KW-0378">Hydrolase</keyword>
<evidence type="ECO:0000256" key="3">
    <source>
        <dbReference type="ARBA" id="ARBA00022801"/>
    </source>
</evidence>
<feature type="chain" id="PRO_5003623092" evidence="7">
    <location>
        <begin position="29"/>
        <end position="304"/>
    </location>
</feature>
<dbReference type="eggNOG" id="COG4783">
    <property type="taxonomic scope" value="Bacteria"/>
</dbReference>
<evidence type="ECO:0000313" key="10">
    <source>
        <dbReference type="Proteomes" id="UP000007383"/>
    </source>
</evidence>
<evidence type="ECO:0000256" key="1">
    <source>
        <dbReference type="ARBA" id="ARBA00022670"/>
    </source>
</evidence>
<dbReference type="InterPro" id="IPR051156">
    <property type="entry name" value="Mito/Outer_Membr_Metalloprot"/>
</dbReference>
<evidence type="ECO:0000256" key="2">
    <source>
        <dbReference type="ARBA" id="ARBA00022723"/>
    </source>
</evidence>
<dbReference type="GO" id="GO:0016020">
    <property type="term" value="C:membrane"/>
    <property type="evidence" value="ECO:0007669"/>
    <property type="project" value="TreeGrafter"/>
</dbReference>
<evidence type="ECO:0000259" key="8">
    <source>
        <dbReference type="Pfam" id="PF01435"/>
    </source>
</evidence>